<proteinExistence type="predicted"/>
<organism evidence="1 2">
    <name type="scientific">Streptosporangium saharense</name>
    <dbReference type="NCBI Taxonomy" id="1706840"/>
    <lineage>
        <taxon>Bacteria</taxon>
        <taxon>Bacillati</taxon>
        <taxon>Actinomycetota</taxon>
        <taxon>Actinomycetes</taxon>
        <taxon>Streptosporangiales</taxon>
        <taxon>Streptosporangiaceae</taxon>
        <taxon>Streptosporangium</taxon>
    </lineage>
</organism>
<keyword evidence="2" id="KW-1185">Reference proteome</keyword>
<reference evidence="1 2" key="1">
    <citation type="submission" date="2020-08" db="EMBL/GenBank/DDBJ databases">
        <title>Genomic Encyclopedia of Type Strains, Phase III (KMG-III): the genomes of soil and plant-associated and newly described type strains.</title>
        <authorList>
            <person name="Whitman W."/>
        </authorList>
    </citation>
    <scope>NUCLEOTIDE SEQUENCE [LARGE SCALE GENOMIC DNA]</scope>
    <source>
        <strain evidence="1 2">CECT 8840</strain>
    </source>
</reference>
<dbReference type="Proteomes" id="UP000552644">
    <property type="component" value="Unassembled WGS sequence"/>
</dbReference>
<comment type="caution">
    <text evidence="1">The sequence shown here is derived from an EMBL/GenBank/DDBJ whole genome shotgun (WGS) entry which is preliminary data.</text>
</comment>
<accession>A0A7W7QRS4</accession>
<dbReference type="AlphaFoldDB" id="A0A7W7QRS4"/>
<sequence length="128" mass="14059">MRPDTSGSDIGAVEITRPARTLHVVFRHTGNGWQAGSPDLRRLDESGDSLTEVVRRTRARLESWLDPTVRVVETVAAPCSRPSSLELDMVWTNGQKSLVALVGPALRRTKATPHMYVSVEQSPVRVSA</sequence>
<evidence type="ECO:0000313" key="1">
    <source>
        <dbReference type="EMBL" id="MBB4918546.1"/>
    </source>
</evidence>
<gene>
    <name evidence="1" type="ORF">FHS44_005676</name>
</gene>
<name>A0A7W7QRS4_9ACTN</name>
<protein>
    <submittedName>
        <fullName evidence="1">Uncharacterized protein</fullName>
    </submittedName>
</protein>
<dbReference type="RefSeq" id="WP_184719927.1">
    <property type="nucleotide sequence ID" value="NZ_JACHJP010000007.1"/>
</dbReference>
<dbReference type="EMBL" id="JACHJP010000007">
    <property type="protein sequence ID" value="MBB4918546.1"/>
    <property type="molecule type" value="Genomic_DNA"/>
</dbReference>
<evidence type="ECO:0000313" key="2">
    <source>
        <dbReference type="Proteomes" id="UP000552644"/>
    </source>
</evidence>